<organism evidence="2 3">
    <name type="scientific">Tigheibacillus jepli</name>
    <dbReference type="NCBI Taxonomy" id="3035914"/>
    <lineage>
        <taxon>Bacteria</taxon>
        <taxon>Bacillati</taxon>
        <taxon>Bacillota</taxon>
        <taxon>Bacilli</taxon>
        <taxon>Bacillales</taxon>
        <taxon>Bacillaceae</taxon>
        <taxon>Tigheibacillus</taxon>
    </lineage>
</organism>
<feature type="transmembrane region" description="Helical" evidence="1">
    <location>
        <begin position="154"/>
        <end position="173"/>
    </location>
</feature>
<keyword evidence="1" id="KW-0812">Transmembrane</keyword>
<dbReference type="EMBL" id="JAROCA020000001">
    <property type="protein sequence ID" value="MDY0404493.1"/>
    <property type="molecule type" value="Genomic_DNA"/>
</dbReference>
<name>A0ABU5CDS6_9BACI</name>
<keyword evidence="3" id="KW-1185">Reference proteome</keyword>
<proteinExistence type="predicted"/>
<feature type="transmembrane region" description="Helical" evidence="1">
    <location>
        <begin position="111"/>
        <end position="134"/>
    </location>
</feature>
<keyword evidence="1" id="KW-1133">Transmembrane helix</keyword>
<comment type="caution">
    <text evidence="2">The sequence shown here is derived from an EMBL/GenBank/DDBJ whole genome shotgun (WGS) entry which is preliminary data.</text>
</comment>
<keyword evidence="1" id="KW-0472">Membrane</keyword>
<evidence type="ECO:0008006" key="4">
    <source>
        <dbReference type="Google" id="ProtNLM"/>
    </source>
</evidence>
<reference evidence="2 3" key="1">
    <citation type="submission" date="2023-10" db="EMBL/GenBank/DDBJ databases">
        <title>179-bfca-hs.</title>
        <authorList>
            <person name="Miliotis G."/>
            <person name="Sengupta P."/>
            <person name="Hameed A."/>
            <person name="Chuvochina M."/>
            <person name="Mcdonagh F."/>
            <person name="Simpson A.C."/>
            <person name="Singh N.K."/>
            <person name="Rekha P.D."/>
            <person name="Raman K."/>
            <person name="Hugenholtz P."/>
            <person name="Venkateswaran K."/>
        </authorList>
    </citation>
    <scope>NUCLEOTIDE SEQUENCE [LARGE SCALE GENOMIC DNA]</scope>
    <source>
        <strain evidence="2 3">179-BFC-A-HS</strain>
    </source>
</reference>
<evidence type="ECO:0000256" key="1">
    <source>
        <dbReference type="SAM" id="Phobius"/>
    </source>
</evidence>
<accession>A0ABU5CDS6</accession>
<sequence>MMVLSEIWRFCKLGLETFLSSLLFFYSHLSLLLISLIPSVIRAYQMFNSQTPVWSEVVVGLTRIFLILLMISILTKNHVIKLGKKGFWDRLVKSCSVQMKKNWPYGFMSQFIVFIAILFGLGNLLIALIVRSSLIPVIEILGFKSYDYTAAHNAYLFFLKNMSVIPLAIVFILKMCGVKPTNN</sequence>
<gene>
    <name evidence="2" type="ORF">P5G51_002885</name>
</gene>
<dbReference type="RefSeq" id="WP_306068187.1">
    <property type="nucleotide sequence ID" value="NZ_JAROCA020000001.1"/>
</dbReference>
<evidence type="ECO:0000313" key="3">
    <source>
        <dbReference type="Proteomes" id="UP001228376"/>
    </source>
</evidence>
<protein>
    <recommendedName>
        <fullName evidence="4">Glycerophosphoryl diester phosphodiesterase membrane domain-containing protein</fullName>
    </recommendedName>
</protein>
<dbReference type="Proteomes" id="UP001228376">
    <property type="component" value="Unassembled WGS sequence"/>
</dbReference>
<feature type="transmembrane region" description="Helical" evidence="1">
    <location>
        <begin position="21"/>
        <end position="41"/>
    </location>
</feature>
<feature type="transmembrane region" description="Helical" evidence="1">
    <location>
        <begin position="53"/>
        <end position="75"/>
    </location>
</feature>
<evidence type="ECO:0000313" key="2">
    <source>
        <dbReference type="EMBL" id="MDY0404493.1"/>
    </source>
</evidence>